<gene>
    <name evidence="6" type="ORF">FEM48_Zijuj12G0092200</name>
</gene>
<dbReference type="PANTHER" id="PTHR46214">
    <property type="entry name" value="ZINC FINGER, RING-CH-TYPE"/>
    <property type="match status" value="1"/>
</dbReference>
<feature type="compositionally biased region" description="Polar residues" evidence="4">
    <location>
        <begin position="22"/>
        <end position="35"/>
    </location>
</feature>
<sequence length="143" mass="15279">MLATETPSRSGVHPEESHRCRSSVTGSCSDLSQPRYSDDQPCRSPSGSTAKGSHFPGDIKGVSELQRLSLASSEVDLENGVSALKVGVEKRERNCRICHLGLEVEDGGRDCGVPMELGCSCKGDLGAAHKQCAETWFKIKGDT</sequence>
<evidence type="ECO:0000256" key="1">
    <source>
        <dbReference type="ARBA" id="ARBA00022723"/>
    </source>
</evidence>
<dbReference type="AlphaFoldDB" id="A0A978UCF9"/>
<keyword evidence="1" id="KW-0479">Metal-binding</keyword>
<dbReference type="PROSITE" id="PS51292">
    <property type="entry name" value="ZF_RING_CH"/>
    <property type="match status" value="1"/>
</dbReference>
<keyword evidence="2" id="KW-0863">Zinc-finger</keyword>
<dbReference type="PANTHER" id="PTHR46214:SF18">
    <property type="entry name" value="RING-CH-TYPE DOMAIN-CONTAINING PROTEIN"/>
    <property type="match status" value="1"/>
</dbReference>
<evidence type="ECO:0000256" key="2">
    <source>
        <dbReference type="ARBA" id="ARBA00022771"/>
    </source>
</evidence>
<evidence type="ECO:0000259" key="5">
    <source>
        <dbReference type="PROSITE" id="PS51292"/>
    </source>
</evidence>
<dbReference type="InterPro" id="IPR013083">
    <property type="entry name" value="Znf_RING/FYVE/PHD"/>
</dbReference>
<evidence type="ECO:0000313" key="7">
    <source>
        <dbReference type="Proteomes" id="UP000813462"/>
    </source>
</evidence>
<dbReference type="EMBL" id="JAEACU010000012">
    <property type="protein sequence ID" value="KAH7512452.1"/>
    <property type="molecule type" value="Genomic_DNA"/>
</dbReference>
<feature type="domain" description="RING-CH-type" evidence="5">
    <location>
        <begin position="87"/>
        <end position="143"/>
    </location>
</feature>
<dbReference type="Proteomes" id="UP000813462">
    <property type="component" value="Unassembled WGS sequence"/>
</dbReference>
<dbReference type="InterPro" id="IPR011016">
    <property type="entry name" value="Znf_RING-CH"/>
</dbReference>
<protein>
    <recommendedName>
        <fullName evidence="5">RING-CH-type domain-containing protein</fullName>
    </recommendedName>
</protein>
<dbReference type="SUPFAM" id="SSF57850">
    <property type="entry name" value="RING/U-box"/>
    <property type="match status" value="1"/>
</dbReference>
<evidence type="ECO:0000256" key="3">
    <source>
        <dbReference type="ARBA" id="ARBA00022833"/>
    </source>
</evidence>
<organism evidence="6 7">
    <name type="scientific">Ziziphus jujuba var. spinosa</name>
    <dbReference type="NCBI Taxonomy" id="714518"/>
    <lineage>
        <taxon>Eukaryota</taxon>
        <taxon>Viridiplantae</taxon>
        <taxon>Streptophyta</taxon>
        <taxon>Embryophyta</taxon>
        <taxon>Tracheophyta</taxon>
        <taxon>Spermatophyta</taxon>
        <taxon>Magnoliopsida</taxon>
        <taxon>eudicotyledons</taxon>
        <taxon>Gunneridae</taxon>
        <taxon>Pentapetalae</taxon>
        <taxon>rosids</taxon>
        <taxon>fabids</taxon>
        <taxon>Rosales</taxon>
        <taxon>Rhamnaceae</taxon>
        <taxon>Paliureae</taxon>
        <taxon>Ziziphus</taxon>
    </lineage>
</organism>
<dbReference type="GO" id="GO:0008270">
    <property type="term" value="F:zinc ion binding"/>
    <property type="evidence" value="ECO:0007669"/>
    <property type="project" value="UniProtKB-KW"/>
</dbReference>
<name>A0A978UCF9_ZIZJJ</name>
<evidence type="ECO:0000256" key="4">
    <source>
        <dbReference type="SAM" id="MobiDB-lite"/>
    </source>
</evidence>
<keyword evidence="3" id="KW-0862">Zinc</keyword>
<proteinExistence type="predicted"/>
<dbReference type="Pfam" id="PF12906">
    <property type="entry name" value="RINGv"/>
    <property type="match status" value="1"/>
</dbReference>
<feature type="region of interest" description="Disordered" evidence="4">
    <location>
        <begin position="1"/>
        <end position="57"/>
    </location>
</feature>
<accession>A0A978UCF9</accession>
<evidence type="ECO:0000313" key="6">
    <source>
        <dbReference type="EMBL" id="KAH7512452.1"/>
    </source>
</evidence>
<dbReference type="Gene3D" id="3.30.40.10">
    <property type="entry name" value="Zinc/RING finger domain, C3HC4 (zinc finger)"/>
    <property type="match status" value="1"/>
</dbReference>
<comment type="caution">
    <text evidence="6">The sequence shown here is derived from an EMBL/GenBank/DDBJ whole genome shotgun (WGS) entry which is preliminary data.</text>
</comment>
<reference evidence="6" key="1">
    <citation type="journal article" date="2021" name="Front. Plant Sci.">
        <title>Chromosome-Scale Genome Assembly for Chinese Sour Jujube and Insights Into Its Genome Evolution and Domestication Signature.</title>
        <authorList>
            <person name="Shen L.-Y."/>
            <person name="Luo H."/>
            <person name="Wang X.-L."/>
            <person name="Wang X.-M."/>
            <person name="Qiu X.-J."/>
            <person name="Liu H."/>
            <person name="Zhou S.-S."/>
            <person name="Jia K.-H."/>
            <person name="Nie S."/>
            <person name="Bao Y.-T."/>
            <person name="Zhang R.-G."/>
            <person name="Yun Q.-Z."/>
            <person name="Chai Y.-H."/>
            <person name="Lu J.-Y."/>
            <person name="Li Y."/>
            <person name="Zhao S.-W."/>
            <person name="Mao J.-F."/>
            <person name="Jia S.-G."/>
            <person name="Mao Y.-M."/>
        </authorList>
    </citation>
    <scope>NUCLEOTIDE SEQUENCE</scope>
    <source>
        <strain evidence="6">AT0</strain>
        <tissue evidence="6">Leaf</tissue>
    </source>
</reference>
<dbReference type="SMART" id="SM00744">
    <property type="entry name" value="RINGv"/>
    <property type="match status" value="1"/>
</dbReference>